<proteinExistence type="predicted"/>
<protein>
    <recommendedName>
        <fullName evidence="3">AB hydrolase-1 domain-containing protein</fullName>
    </recommendedName>
</protein>
<dbReference type="Proteomes" id="UP000078544">
    <property type="component" value="Unassembled WGS sequence"/>
</dbReference>
<gene>
    <name evidence="1" type="ORF">AAL_00770</name>
</gene>
<dbReference type="AlphaFoldDB" id="A0A166RQG7"/>
<dbReference type="STRING" id="1081109.A0A166RQG7"/>
<dbReference type="SUPFAM" id="SSF53474">
    <property type="entry name" value="alpha/beta-Hydrolases"/>
    <property type="match status" value="1"/>
</dbReference>
<dbReference type="OrthoDB" id="2152248at2759"/>
<sequence>MDKYATKGLEPAPSISMTTIPMAGLLVDVYGLDEAAPSSSTPLTCLWLLHPRTRTRARMADIARRTVHAWHQHATASRARGLIALAFDMPNHGSRLVSEAANQAWDKGNDKHAIDMAAIIQGGATDVSALMGLVAGYLGREVDAHVCLGWSLGGHAAWWTWFGHDRVDAAVAVVACPDYAGQSFGVLFSPFLTSRSSLSPFPIPSVLISCMAIFHLSKRLSDLLRTLRAHDPKSILFGDAPLPPPAALAEGAEQTRVRGILDSRIRGKRLLVCSGADDRLVPDAGVVLEDRVYEGVGHSFSKDMVQDAVAFLVNAVAEGPRRSRAKI</sequence>
<evidence type="ECO:0000313" key="2">
    <source>
        <dbReference type="Proteomes" id="UP000078544"/>
    </source>
</evidence>
<dbReference type="Gene3D" id="3.40.50.1820">
    <property type="entry name" value="alpha/beta hydrolase"/>
    <property type="match status" value="1"/>
</dbReference>
<organism evidence="1 2">
    <name type="scientific">Moelleriella libera RCEF 2490</name>
    <dbReference type="NCBI Taxonomy" id="1081109"/>
    <lineage>
        <taxon>Eukaryota</taxon>
        <taxon>Fungi</taxon>
        <taxon>Dikarya</taxon>
        <taxon>Ascomycota</taxon>
        <taxon>Pezizomycotina</taxon>
        <taxon>Sordariomycetes</taxon>
        <taxon>Hypocreomycetidae</taxon>
        <taxon>Hypocreales</taxon>
        <taxon>Clavicipitaceae</taxon>
        <taxon>Moelleriella</taxon>
    </lineage>
</organism>
<evidence type="ECO:0008006" key="3">
    <source>
        <dbReference type="Google" id="ProtNLM"/>
    </source>
</evidence>
<comment type="caution">
    <text evidence="1">The sequence shown here is derived from an EMBL/GenBank/DDBJ whole genome shotgun (WGS) entry which is preliminary data.</text>
</comment>
<evidence type="ECO:0000313" key="1">
    <source>
        <dbReference type="EMBL" id="OAA33305.1"/>
    </source>
</evidence>
<accession>A0A166RQG7</accession>
<dbReference type="InterPro" id="IPR029058">
    <property type="entry name" value="AB_hydrolase_fold"/>
</dbReference>
<reference evidence="1 2" key="1">
    <citation type="journal article" date="2016" name="Genome Biol. Evol.">
        <title>Divergent and convergent evolution of fungal pathogenicity.</title>
        <authorList>
            <person name="Shang Y."/>
            <person name="Xiao G."/>
            <person name="Zheng P."/>
            <person name="Cen K."/>
            <person name="Zhan S."/>
            <person name="Wang C."/>
        </authorList>
    </citation>
    <scope>NUCLEOTIDE SEQUENCE [LARGE SCALE GENOMIC DNA]</scope>
    <source>
        <strain evidence="1 2">RCEF 2490</strain>
    </source>
</reference>
<dbReference type="EMBL" id="AZGY01000001">
    <property type="protein sequence ID" value="OAA33305.1"/>
    <property type="molecule type" value="Genomic_DNA"/>
</dbReference>
<keyword evidence="2" id="KW-1185">Reference proteome</keyword>
<name>A0A166RQG7_9HYPO</name>